<dbReference type="InterPro" id="IPR036259">
    <property type="entry name" value="MFS_trans_sf"/>
</dbReference>
<evidence type="ECO:0000256" key="4">
    <source>
        <dbReference type="ARBA" id="ARBA00023136"/>
    </source>
</evidence>
<gene>
    <name evidence="6" type="ORF">EKE94_16185</name>
</gene>
<dbReference type="EMBL" id="RQXX01000007">
    <property type="protein sequence ID" value="RVV96882.1"/>
    <property type="molecule type" value="Genomic_DNA"/>
</dbReference>
<dbReference type="Pfam" id="PF07690">
    <property type="entry name" value="MFS_1"/>
    <property type="match status" value="1"/>
</dbReference>
<keyword evidence="4 5" id="KW-0472">Membrane</keyword>
<feature type="transmembrane region" description="Helical" evidence="5">
    <location>
        <begin position="297"/>
        <end position="317"/>
    </location>
</feature>
<dbReference type="Proteomes" id="UP000285908">
    <property type="component" value="Unassembled WGS sequence"/>
</dbReference>
<protein>
    <submittedName>
        <fullName evidence="6">MFS transporter</fullName>
    </submittedName>
</protein>
<dbReference type="CDD" id="cd17393">
    <property type="entry name" value="MFS_MosC_like"/>
    <property type="match status" value="1"/>
</dbReference>
<dbReference type="InterPro" id="IPR051788">
    <property type="entry name" value="MFS_Transporter"/>
</dbReference>
<keyword evidence="2 5" id="KW-0812">Transmembrane</keyword>
<evidence type="ECO:0000256" key="3">
    <source>
        <dbReference type="ARBA" id="ARBA00022989"/>
    </source>
</evidence>
<feature type="transmembrane region" description="Helical" evidence="5">
    <location>
        <begin position="12"/>
        <end position="31"/>
    </location>
</feature>
<feature type="transmembrane region" description="Helical" evidence="5">
    <location>
        <begin position="190"/>
        <end position="213"/>
    </location>
</feature>
<evidence type="ECO:0000313" key="6">
    <source>
        <dbReference type="EMBL" id="RVV96882.1"/>
    </source>
</evidence>
<feature type="transmembrane region" description="Helical" evidence="5">
    <location>
        <begin position="43"/>
        <end position="61"/>
    </location>
</feature>
<keyword evidence="3 5" id="KW-1133">Transmembrane helix</keyword>
<dbReference type="GO" id="GO:0016020">
    <property type="term" value="C:membrane"/>
    <property type="evidence" value="ECO:0007669"/>
    <property type="project" value="UniProtKB-SubCell"/>
</dbReference>
<feature type="transmembrane region" description="Helical" evidence="5">
    <location>
        <begin position="133"/>
        <end position="153"/>
    </location>
</feature>
<comment type="subcellular location">
    <subcellularLocation>
        <location evidence="1">Membrane</location>
        <topology evidence="1">Multi-pass membrane protein</topology>
    </subcellularLocation>
</comment>
<sequence>MPDLRSPRFAVSAMFLLNGGLFGIWASRIPAIVDRLELSEDRLGLLLLCLAGGAILAFPFAGQASDRLGAAATSRIAAVAYPVLLACVCAAPSFPLAALGLLLFGAAHGGLDVAMNAWGAEVERQVKRHLMPVFHAMYSLGAGLGAASGYAAVNAGLGPLPHAVILGTLLAAVALAMASRPWESARTAPAPGGVLFTLPRGALALVGLVAAAGSVGEGAMADWSAVFIDRVLGASRAEAALGYAVFSVAMVATRLSGAVMIARLGAAGATRASGLAAAGGVALVIASPAFGPAGLGVALSGFLLAGVGYAVVMPLAFSRAAAEPGTGAGRAIAGVATLGYGGMLLGPPVIGFAADMTSLRAAFGILVALACVIVAMSRAMAPAEG</sequence>
<feature type="transmembrane region" description="Helical" evidence="5">
    <location>
        <begin position="274"/>
        <end position="291"/>
    </location>
</feature>
<organism evidence="6 7">
    <name type="scientific">Mesobaculum littorinae</name>
    <dbReference type="NCBI Taxonomy" id="2486419"/>
    <lineage>
        <taxon>Bacteria</taxon>
        <taxon>Pseudomonadati</taxon>
        <taxon>Pseudomonadota</taxon>
        <taxon>Alphaproteobacteria</taxon>
        <taxon>Rhodobacterales</taxon>
        <taxon>Roseobacteraceae</taxon>
        <taxon>Mesobaculum</taxon>
    </lineage>
</organism>
<dbReference type="Gene3D" id="1.20.1250.20">
    <property type="entry name" value="MFS general substrate transporter like domains"/>
    <property type="match status" value="2"/>
</dbReference>
<dbReference type="RefSeq" id="WP_127907676.1">
    <property type="nucleotide sequence ID" value="NZ_RQXX01000007.1"/>
</dbReference>
<feature type="transmembrane region" description="Helical" evidence="5">
    <location>
        <begin position="81"/>
        <end position="105"/>
    </location>
</feature>
<feature type="transmembrane region" description="Helical" evidence="5">
    <location>
        <begin position="159"/>
        <end position="178"/>
    </location>
</feature>
<evidence type="ECO:0000256" key="1">
    <source>
        <dbReference type="ARBA" id="ARBA00004141"/>
    </source>
</evidence>
<reference evidence="6 7" key="1">
    <citation type="submission" date="2018-11" db="EMBL/GenBank/DDBJ databases">
        <title>Mesobaculum littorinae gen. nov., sp. nov., isolated from Littorina scabra that represents a novel genus of the order Rhodobacteraceae.</title>
        <authorList>
            <person name="Li F."/>
        </authorList>
    </citation>
    <scope>NUCLEOTIDE SEQUENCE [LARGE SCALE GENOMIC DNA]</scope>
    <source>
        <strain evidence="6 7">M0103</strain>
    </source>
</reference>
<dbReference type="PANTHER" id="PTHR23514:SF13">
    <property type="entry name" value="INNER MEMBRANE PROTEIN YBJJ"/>
    <property type="match status" value="1"/>
</dbReference>
<dbReference type="GO" id="GO:0022857">
    <property type="term" value="F:transmembrane transporter activity"/>
    <property type="evidence" value="ECO:0007669"/>
    <property type="project" value="InterPro"/>
</dbReference>
<name>A0A438AE10_9RHOB</name>
<accession>A0A438AE10</accession>
<evidence type="ECO:0000313" key="7">
    <source>
        <dbReference type="Proteomes" id="UP000285908"/>
    </source>
</evidence>
<proteinExistence type="predicted"/>
<dbReference type="InterPro" id="IPR011701">
    <property type="entry name" value="MFS"/>
</dbReference>
<dbReference type="OrthoDB" id="9810941at2"/>
<feature type="transmembrane region" description="Helical" evidence="5">
    <location>
        <begin position="240"/>
        <end position="262"/>
    </location>
</feature>
<evidence type="ECO:0000256" key="2">
    <source>
        <dbReference type="ARBA" id="ARBA00022692"/>
    </source>
</evidence>
<keyword evidence="7" id="KW-1185">Reference proteome</keyword>
<comment type="caution">
    <text evidence="6">The sequence shown here is derived from an EMBL/GenBank/DDBJ whole genome shotgun (WGS) entry which is preliminary data.</text>
</comment>
<dbReference type="AlphaFoldDB" id="A0A438AE10"/>
<dbReference type="PANTHER" id="PTHR23514">
    <property type="entry name" value="BYPASS OF STOP CODON PROTEIN 6"/>
    <property type="match status" value="1"/>
</dbReference>
<feature type="transmembrane region" description="Helical" evidence="5">
    <location>
        <begin position="362"/>
        <end position="381"/>
    </location>
</feature>
<dbReference type="SUPFAM" id="SSF103473">
    <property type="entry name" value="MFS general substrate transporter"/>
    <property type="match status" value="1"/>
</dbReference>
<feature type="transmembrane region" description="Helical" evidence="5">
    <location>
        <begin position="329"/>
        <end position="350"/>
    </location>
</feature>
<evidence type="ECO:0000256" key="5">
    <source>
        <dbReference type="SAM" id="Phobius"/>
    </source>
</evidence>